<dbReference type="InterPro" id="IPR011831">
    <property type="entry name" value="ADP-Glc_PPase"/>
</dbReference>
<dbReference type="Gene3D" id="3.90.550.10">
    <property type="entry name" value="Spore Coat Polysaccharide Biosynthesis Protein SpsA, Chain A"/>
    <property type="match status" value="1"/>
</dbReference>
<feature type="domain" description="Nucleotidyl transferase" evidence="7">
    <location>
        <begin position="9"/>
        <end position="273"/>
    </location>
</feature>
<dbReference type="HAMAP" id="MF_00624">
    <property type="entry name" value="GlgC"/>
    <property type="match status" value="1"/>
</dbReference>
<dbReference type="GO" id="GO:0005524">
    <property type="term" value="F:ATP binding"/>
    <property type="evidence" value="ECO:0007669"/>
    <property type="project" value="UniProtKB-KW"/>
</dbReference>
<evidence type="ECO:0000259" key="7">
    <source>
        <dbReference type="Pfam" id="PF00483"/>
    </source>
</evidence>
<dbReference type="EMBL" id="CAADRM010000089">
    <property type="protein sequence ID" value="VFU14258.1"/>
    <property type="molecule type" value="Genomic_DNA"/>
</dbReference>
<sequence length="410" mass="46380">MHKQREVEVIILAGGKGERLYPLTKDRAKPAVPFGGMYRIIDFTLSNCVNSGYRQIYVLSQYKSHSLNRHIQRGWLPFFSYPMGEFIYNIPAQQRIGSSWYEGTADAVFQNIYTLQQDQPKYTLILSGDHIYQMNYRDMLKHHVENEADITIGVVPMPVETASEFGIVAADQHMQVSGFQEKPKSNPRTMPNDPTRVLVSMGIYAFNTDVLIKQLIEDARRKDSSHDFGKDIIPKMVQNGDKVIAYPFTGVMGNAYWRDIGTLDAYYEAHMDLISVSPQFNLYDPRWPIHTVYGPFPPAKMVFSGGEDGKRIGTVLDSIVCNGAIISGGRVYRSIISPNVRVNSYAAVEDSILMEGVVIRRNCRIKNTIIDKYVHIPPNTVIGHNLEEDRKRFDVSPGGIVVIAKFTAFE</sequence>
<evidence type="ECO:0000256" key="4">
    <source>
        <dbReference type="ARBA" id="ARBA00022741"/>
    </source>
</evidence>
<dbReference type="AlphaFoldDB" id="A0A485M036"/>
<evidence type="ECO:0000256" key="2">
    <source>
        <dbReference type="ARBA" id="ARBA00022679"/>
    </source>
</evidence>
<dbReference type="InterPro" id="IPR056818">
    <property type="entry name" value="GlmU/GlgC-like_hexapep"/>
</dbReference>
<keyword evidence="2 9" id="KW-0808">Transferase</keyword>
<dbReference type="PANTHER" id="PTHR43523:SF2">
    <property type="entry name" value="GLUCOSE-1-PHOSPHATE ADENYLYLTRANSFERASE"/>
    <property type="match status" value="1"/>
</dbReference>
<evidence type="ECO:0000256" key="5">
    <source>
        <dbReference type="ARBA" id="ARBA00022840"/>
    </source>
</evidence>
<evidence type="ECO:0000259" key="8">
    <source>
        <dbReference type="Pfam" id="PF24894"/>
    </source>
</evidence>
<dbReference type="InterPro" id="IPR005835">
    <property type="entry name" value="NTP_transferase_dom"/>
</dbReference>
<dbReference type="PANTHER" id="PTHR43523">
    <property type="entry name" value="GLUCOSE-1-PHOSPHATE ADENYLYLTRANSFERASE-RELATED"/>
    <property type="match status" value="1"/>
</dbReference>
<evidence type="ECO:0000256" key="6">
    <source>
        <dbReference type="ARBA" id="ARBA00023056"/>
    </source>
</evidence>
<protein>
    <submittedName>
        <fullName evidence="9">Glucose-1-phosphate adenylyltransferase</fullName>
        <ecNumber evidence="9">2.7.7.27</ecNumber>
    </submittedName>
</protein>
<dbReference type="CDD" id="cd02508">
    <property type="entry name" value="ADP_Glucose_PP"/>
    <property type="match status" value="1"/>
</dbReference>
<dbReference type="InterPro" id="IPR011004">
    <property type="entry name" value="Trimer_LpxA-like_sf"/>
</dbReference>
<dbReference type="NCBIfam" id="NF002023">
    <property type="entry name" value="PRK00844.1"/>
    <property type="match status" value="1"/>
</dbReference>
<dbReference type="SUPFAM" id="SSF53448">
    <property type="entry name" value="Nucleotide-diphospho-sugar transferases"/>
    <property type="match status" value="1"/>
</dbReference>
<dbReference type="CDD" id="cd04651">
    <property type="entry name" value="LbH_G1P_AT_C"/>
    <property type="match status" value="1"/>
</dbReference>
<dbReference type="SUPFAM" id="SSF51161">
    <property type="entry name" value="Trimeric LpxA-like enzymes"/>
    <property type="match status" value="1"/>
</dbReference>
<name>A0A485M036_9ZZZZ</name>
<dbReference type="Pfam" id="PF00483">
    <property type="entry name" value="NTP_transferase"/>
    <property type="match status" value="1"/>
</dbReference>
<evidence type="ECO:0000313" key="9">
    <source>
        <dbReference type="EMBL" id="VFU14258.1"/>
    </source>
</evidence>
<dbReference type="Gene3D" id="2.160.10.10">
    <property type="entry name" value="Hexapeptide repeat proteins"/>
    <property type="match status" value="1"/>
</dbReference>
<dbReference type="NCBIfam" id="NF001947">
    <property type="entry name" value="PRK00725.1"/>
    <property type="match status" value="1"/>
</dbReference>
<organism evidence="9">
    <name type="scientific">anaerobic digester metagenome</name>
    <dbReference type="NCBI Taxonomy" id="1263854"/>
    <lineage>
        <taxon>unclassified sequences</taxon>
        <taxon>metagenomes</taxon>
        <taxon>ecological metagenomes</taxon>
    </lineage>
</organism>
<dbReference type="Pfam" id="PF24894">
    <property type="entry name" value="Hexapep_GlmU"/>
    <property type="match status" value="1"/>
</dbReference>
<reference evidence="9" key="1">
    <citation type="submission" date="2019-03" db="EMBL/GenBank/DDBJ databases">
        <authorList>
            <person name="Hao L."/>
        </authorList>
    </citation>
    <scope>NUCLEOTIDE SEQUENCE</scope>
</reference>
<dbReference type="InterPro" id="IPR029044">
    <property type="entry name" value="Nucleotide-diphossugar_trans"/>
</dbReference>
<dbReference type="PROSITE" id="PS00809">
    <property type="entry name" value="ADP_GLC_PYROPHOSPH_2"/>
    <property type="match status" value="1"/>
</dbReference>
<gene>
    <name evidence="9" type="primary">glgC</name>
    <name evidence="9" type="ORF">SCFA_270037</name>
</gene>
<comment type="similarity">
    <text evidence="1">Belongs to the bacterial/plant glucose-1-phosphate adenylyltransferase family.</text>
</comment>
<dbReference type="InterPro" id="IPR005836">
    <property type="entry name" value="ADP_Glu_pyroP_CS"/>
</dbReference>
<dbReference type="NCBIfam" id="TIGR02091">
    <property type="entry name" value="glgC"/>
    <property type="match status" value="1"/>
</dbReference>
<dbReference type="InterPro" id="IPR023049">
    <property type="entry name" value="GlgC_bac"/>
</dbReference>
<evidence type="ECO:0000256" key="3">
    <source>
        <dbReference type="ARBA" id="ARBA00022695"/>
    </source>
</evidence>
<keyword evidence="4" id="KW-0547">Nucleotide-binding</keyword>
<dbReference type="EC" id="2.7.7.27" evidence="9"/>
<proteinExistence type="inferred from homology"/>
<accession>A0A485M036</accession>
<dbReference type="GO" id="GO:0008878">
    <property type="term" value="F:glucose-1-phosphate adenylyltransferase activity"/>
    <property type="evidence" value="ECO:0007669"/>
    <property type="project" value="UniProtKB-EC"/>
</dbReference>
<keyword evidence="3 9" id="KW-0548">Nucleotidyltransferase</keyword>
<dbReference type="GO" id="GO:0005978">
    <property type="term" value="P:glycogen biosynthetic process"/>
    <property type="evidence" value="ECO:0007669"/>
    <property type="project" value="UniProtKB-KW"/>
</dbReference>
<feature type="domain" description="Glucose-1-phosphate adenylyltransferase/Bifunctional protein GlmU-like C-terminal hexapeptide" evidence="8">
    <location>
        <begin position="297"/>
        <end position="403"/>
    </location>
</feature>
<keyword evidence="6" id="KW-0320">Glycogen biosynthesis</keyword>
<evidence type="ECO:0000256" key="1">
    <source>
        <dbReference type="ARBA" id="ARBA00010443"/>
    </source>
</evidence>
<keyword evidence="5" id="KW-0067">ATP-binding</keyword>